<dbReference type="OMA" id="WRSEHEV"/>
<accession>A0A3P6SRF8</accession>
<evidence type="ECO:0000313" key="3">
    <source>
        <dbReference type="Proteomes" id="UP000277928"/>
    </source>
</evidence>
<feature type="compositionally biased region" description="Polar residues" evidence="1">
    <location>
        <begin position="180"/>
        <end position="202"/>
    </location>
</feature>
<proteinExistence type="predicted"/>
<evidence type="ECO:0000313" key="2">
    <source>
        <dbReference type="EMBL" id="VDK78452.1"/>
    </source>
</evidence>
<feature type="region of interest" description="Disordered" evidence="1">
    <location>
        <begin position="27"/>
        <end position="55"/>
    </location>
</feature>
<gene>
    <name evidence="2" type="ORF">NLS_LOCUS4080</name>
</gene>
<keyword evidence="3" id="KW-1185">Reference proteome</keyword>
<name>A0A3P6SRF8_LITSI</name>
<organism evidence="2 3">
    <name type="scientific">Litomosoides sigmodontis</name>
    <name type="common">Filarial nematode worm</name>
    <dbReference type="NCBI Taxonomy" id="42156"/>
    <lineage>
        <taxon>Eukaryota</taxon>
        <taxon>Metazoa</taxon>
        <taxon>Ecdysozoa</taxon>
        <taxon>Nematoda</taxon>
        <taxon>Chromadorea</taxon>
        <taxon>Rhabditida</taxon>
        <taxon>Spirurina</taxon>
        <taxon>Spiruromorpha</taxon>
        <taxon>Filarioidea</taxon>
        <taxon>Onchocercidae</taxon>
        <taxon>Litomosoides</taxon>
    </lineage>
</organism>
<dbReference type="OrthoDB" id="5875826at2759"/>
<dbReference type="AlphaFoldDB" id="A0A3P6SRF8"/>
<dbReference type="EMBL" id="UYRX01000246">
    <property type="protein sequence ID" value="VDK78452.1"/>
    <property type="molecule type" value="Genomic_DNA"/>
</dbReference>
<feature type="region of interest" description="Disordered" evidence="1">
    <location>
        <begin position="180"/>
        <end position="212"/>
    </location>
</feature>
<protein>
    <submittedName>
        <fullName evidence="2">Uncharacterized protein</fullName>
    </submittedName>
</protein>
<dbReference type="STRING" id="42156.A0A3P6SRF8"/>
<dbReference type="Proteomes" id="UP000277928">
    <property type="component" value="Unassembled WGS sequence"/>
</dbReference>
<sequence>MNKKKSTWRSEHEVPLVRSASYGRTVKYDESSKLSGGNDESDSEESLNIPTARNISNQTEITVNACSPETAEQALTAHELSREALEFSRSSVGHLLLANRGKFLDARSAKTPLLEKASSLQQPNSNFSMSGQESKNVNFCPASVLLKSANTSFSSVSGKHHELLHKRKFVVLPPTPSFISNSSGKHSASRSKGSISPQSSTTSKDKKGYFAPLPNKPERNGCLFYACFYKRKKIFRYFTPNEDELSNTKLPFRVPSLVTVTQESDDTKSCSVRRPSKWFKKSTFTNQSKSEPQGQSINLISYIFATHIVIPISSDRSKSFSSNARVMQQTSESKINKASSVSSTSIKNKTKVQLTIDLQVKNKEGQLSEKHSLKAERILVKGREVYHKKDSYLL</sequence>
<evidence type="ECO:0000256" key="1">
    <source>
        <dbReference type="SAM" id="MobiDB-lite"/>
    </source>
</evidence>
<reference evidence="2 3" key="1">
    <citation type="submission" date="2018-08" db="EMBL/GenBank/DDBJ databases">
        <authorList>
            <person name="Laetsch R D."/>
            <person name="Stevens L."/>
            <person name="Kumar S."/>
            <person name="Blaxter L. M."/>
        </authorList>
    </citation>
    <scope>NUCLEOTIDE SEQUENCE [LARGE SCALE GENOMIC DNA]</scope>
</reference>